<dbReference type="SMART" id="SM00664">
    <property type="entry name" value="DoH"/>
    <property type="match status" value="1"/>
</dbReference>
<dbReference type="GO" id="GO:0005615">
    <property type="term" value="C:extracellular space"/>
    <property type="evidence" value="ECO:0007669"/>
    <property type="project" value="TreeGrafter"/>
</dbReference>
<dbReference type="GO" id="GO:0005507">
    <property type="term" value="F:copper ion binding"/>
    <property type="evidence" value="ECO:0007669"/>
    <property type="project" value="TreeGrafter"/>
</dbReference>
<reference evidence="3 4" key="1">
    <citation type="submission" date="2015-12" db="EMBL/GenBank/DDBJ databases">
        <title>The genome of Folsomia candida.</title>
        <authorList>
            <person name="Faddeeva A."/>
            <person name="Derks M.F."/>
            <person name="Anvar Y."/>
            <person name="Smit S."/>
            <person name="Van Straalen N."/>
            <person name="Roelofs D."/>
        </authorList>
    </citation>
    <scope>NUCLEOTIDE SEQUENCE [LARGE SCALE GENOMIC DNA]</scope>
    <source>
        <strain evidence="3 4">VU population</strain>
        <tissue evidence="3">Whole body</tissue>
    </source>
</reference>
<keyword evidence="1" id="KW-1133">Transmembrane helix</keyword>
<feature type="domain" description="DOMON" evidence="2">
    <location>
        <begin position="35"/>
        <end position="161"/>
    </location>
</feature>
<keyword evidence="3" id="KW-0503">Monooxygenase</keyword>
<dbReference type="GO" id="GO:0042420">
    <property type="term" value="P:dopamine catabolic process"/>
    <property type="evidence" value="ECO:0007669"/>
    <property type="project" value="TreeGrafter"/>
</dbReference>
<dbReference type="EMBL" id="LNIX01000003">
    <property type="protein sequence ID" value="OXA58584.1"/>
    <property type="molecule type" value="Genomic_DNA"/>
</dbReference>
<keyword evidence="3" id="KW-0560">Oxidoreductase</keyword>
<keyword evidence="1" id="KW-0472">Membrane</keyword>
<organism evidence="3 4">
    <name type="scientific">Folsomia candida</name>
    <name type="common">Springtail</name>
    <dbReference type="NCBI Taxonomy" id="158441"/>
    <lineage>
        <taxon>Eukaryota</taxon>
        <taxon>Metazoa</taxon>
        <taxon>Ecdysozoa</taxon>
        <taxon>Arthropoda</taxon>
        <taxon>Hexapoda</taxon>
        <taxon>Collembola</taxon>
        <taxon>Entomobryomorpha</taxon>
        <taxon>Isotomoidea</taxon>
        <taxon>Isotomidae</taxon>
        <taxon>Proisotominae</taxon>
        <taxon>Folsomia</taxon>
    </lineage>
</organism>
<keyword evidence="1" id="KW-0812">Transmembrane</keyword>
<name>A0A226ENJ1_FOLCA</name>
<dbReference type="GO" id="GO:0030667">
    <property type="term" value="C:secretory granule membrane"/>
    <property type="evidence" value="ECO:0007669"/>
    <property type="project" value="TreeGrafter"/>
</dbReference>
<dbReference type="GO" id="GO:0042421">
    <property type="term" value="P:norepinephrine biosynthetic process"/>
    <property type="evidence" value="ECO:0007669"/>
    <property type="project" value="TreeGrafter"/>
</dbReference>
<dbReference type="GO" id="GO:0006589">
    <property type="term" value="P:octopamine biosynthetic process"/>
    <property type="evidence" value="ECO:0007669"/>
    <property type="project" value="TreeGrafter"/>
</dbReference>
<dbReference type="InterPro" id="IPR000945">
    <property type="entry name" value="DBH-like"/>
</dbReference>
<sequence>MEKTFIVVSIVFAVFLVSSTGLKLDGWTWSHSMNEKYQLQTTINLELEMVVFRITLSIPPETDQWVGLGLSSNSGKANADIVFGVNTDSGSTFKDYYTLEDGKLWEDEGSTDLNFTDWNMPDFIKFENETVMSLNRSFKVDNSTQDKEIKDENIYLIWAYGTTQNETHSPENATWGHYQINLIRPIIPSSANISVVSFILIAVTLLASLKNIAIY</sequence>
<keyword evidence="4" id="KW-1185">Reference proteome</keyword>
<gene>
    <name evidence="3" type="ORF">Fcan01_07315</name>
</gene>
<evidence type="ECO:0000313" key="4">
    <source>
        <dbReference type="Proteomes" id="UP000198287"/>
    </source>
</evidence>
<dbReference type="Pfam" id="PF03351">
    <property type="entry name" value="DOMON"/>
    <property type="match status" value="1"/>
</dbReference>
<protein>
    <submittedName>
        <fullName evidence="3">DBH-like monooxygenase protein 1</fullName>
    </submittedName>
</protein>
<evidence type="ECO:0000259" key="2">
    <source>
        <dbReference type="PROSITE" id="PS50836"/>
    </source>
</evidence>
<evidence type="ECO:0000256" key="1">
    <source>
        <dbReference type="SAM" id="Phobius"/>
    </source>
</evidence>
<dbReference type="GO" id="GO:0004500">
    <property type="term" value="F:dopamine beta-monooxygenase activity"/>
    <property type="evidence" value="ECO:0007669"/>
    <property type="project" value="InterPro"/>
</dbReference>
<evidence type="ECO:0000313" key="3">
    <source>
        <dbReference type="EMBL" id="OXA58584.1"/>
    </source>
</evidence>
<dbReference type="InterPro" id="IPR005018">
    <property type="entry name" value="DOMON_domain"/>
</dbReference>
<dbReference type="PANTHER" id="PTHR10157:SF23">
    <property type="entry name" value="MOXD1 HOMOLOG 1"/>
    <property type="match status" value="1"/>
</dbReference>
<dbReference type="PROSITE" id="PS50836">
    <property type="entry name" value="DOMON"/>
    <property type="match status" value="1"/>
</dbReference>
<feature type="transmembrane region" description="Helical" evidence="1">
    <location>
        <begin position="191"/>
        <end position="209"/>
    </location>
</feature>
<dbReference type="OrthoDB" id="5948298at2759"/>
<comment type="caution">
    <text evidence="3">The sequence shown here is derived from an EMBL/GenBank/DDBJ whole genome shotgun (WGS) entry which is preliminary data.</text>
</comment>
<accession>A0A226ENJ1</accession>
<dbReference type="InterPro" id="IPR045266">
    <property type="entry name" value="DOH_DOMON"/>
</dbReference>
<dbReference type="CDD" id="cd09631">
    <property type="entry name" value="DOMON_DOH"/>
    <property type="match status" value="1"/>
</dbReference>
<proteinExistence type="predicted"/>
<dbReference type="AlphaFoldDB" id="A0A226ENJ1"/>
<dbReference type="Proteomes" id="UP000198287">
    <property type="component" value="Unassembled WGS sequence"/>
</dbReference>
<dbReference type="PANTHER" id="PTHR10157">
    <property type="entry name" value="DOPAMINE BETA HYDROXYLASE RELATED"/>
    <property type="match status" value="1"/>
</dbReference>